<dbReference type="GO" id="GO:0008694">
    <property type="term" value="F:4-hydroxy-3-polyprenylbenzoate decarboxylase activity"/>
    <property type="evidence" value="ECO:0007669"/>
    <property type="project" value="TreeGrafter"/>
</dbReference>
<name>X0URV8_9ZZZZ</name>
<protein>
    <recommendedName>
        <fullName evidence="4">UbiD family decarboxylase</fullName>
    </recommendedName>
</protein>
<dbReference type="EMBL" id="BARS01027142">
    <property type="protein sequence ID" value="GAG08564.1"/>
    <property type="molecule type" value="Genomic_DNA"/>
</dbReference>
<dbReference type="Pfam" id="PF01977">
    <property type="entry name" value="UbiD"/>
    <property type="match status" value="1"/>
</dbReference>
<dbReference type="InterPro" id="IPR002830">
    <property type="entry name" value="UbiD"/>
</dbReference>
<feature type="non-terminal residue" evidence="3">
    <location>
        <position position="266"/>
    </location>
</feature>
<dbReference type="GO" id="GO:0005829">
    <property type="term" value="C:cytosol"/>
    <property type="evidence" value="ECO:0007669"/>
    <property type="project" value="TreeGrafter"/>
</dbReference>
<dbReference type="PANTHER" id="PTHR30108:SF17">
    <property type="entry name" value="FERULIC ACID DECARBOXYLASE 1"/>
    <property type="match status" value="1"/>
</dbReference>
<sequence length="266" mass="29831">ATVFPYIDEVGAAGALQGSPVEIVKAKTVDAYAIANAEWTIEGYIVPRGRVWETEEAEKLDKQGVAPFHPEWTRYLGRAYKGRKFELTAVTRRKDKPIYFFPYGGWAYFPSLSACVYELGERLSPGFVTDVNNSIALSQLGGVIIQVKKRRESDEGLQRNLLGMVLEMFRGIRLAIVVDDDINPWTTDDVIWALSSRVNGNVDIIMGVGGRGQAYQPGERGGLMFTHNGGIGIDATVSFSTRERFSRARFPVEKFDYTRWFSEEKI</sequence>
<dbReference type="Gene3D" id="3.40.1670.10">
    <property type="entry name" value="UbiD C-terminal domain-like"/>
    <property type="match status" value="1"/>
</dbReference>
<evidence type="ECO:0008006" key="4">
    <source>
        <dbReference type="Google" id="ProtNLM"/>
    </source>
</evidence>
<dbReference type="SUPFAM" id="SSF143968">
    <property type="entry name" value="UbiD C-terminal domain-like"/>
    <property type="match status" value="1"/>
</dbReference>
<dbReference type="AlphaFoldDB" id="X0URV8"/>
<dbReference type="Pfam" id="PF20696">
    <property type="entry name" value="UbiD_C"/>
    <property type="match status" value="1"/>
</dbReference>
<comment type="caution">
    <text evidence="3">The sequence shown here is derived from an EMBL/GenBank/DDBJ whole genome shotgun (WGS) entry which is preliminary data.</text>
</comment>
<evidence type="ECO:0000313" key="3">
    <source>
        <dbReference type="EMBL" id="GAG08564.1"/>
    </source>
</evidence>
<dbReference type="InterPro" id="IPR049381">
    <property type="entry name" value="UbiD-like_C"/>
</dbReference>
<feature type="domain" description="3-octaprenyl-4-hydroxybenzoate carboxy-lyase-like C-terminal" evidence="2">
    <location>
        <begin position="118"/>
        <end position="235"/>
    </location>
</feature>
<evidence type="ECO:0000259" key="2">
    <source>
        <dbReference type="Pfam" id="PF20696"/>
    </source>
</evidence>
<feature type="non-terminal residue" evidence="3">
    <location>
        <position position="1"/>
    </location>
</feature>
<organism evidence="3">
    <name type="scientific">marine sediment metagenome</name>
    <dbReference type="NCBI Taxonomy" id="412755"/>
    <lineage>
        <taxon>unclassified sequences</taxon>
        <taxon>metagenomes</taxon>
        <taxon>ecological metagenomes</taxon>
    </lineage>
</organism>
<dbReference type="PANTHER" id="PTHR30108">
    <property type="entry name" value="3-OCTAPRENYL-4-HYDROXYBENZOATE CARBOXY-LYASE-RELATED"/>
    <property type="match status" value="1"/>
</dbReference>
<evidence type="ECO:0000259" key="1">
    <source>
        <dbReference type="Pfam" id="PF01977"/>
    </source>
</evidence>
<dbReference type="SUPFAM" id="SSF50475">
    <property type="entry name" value="FMN-binding split barrel"/>
    <property type="match status" value="1"/>
</dbReference>
<dbReference type="GO" id="GO:0006744">
    <property type="term" value="P:ubiquinone biosynthetic process"/>
    <property type="evidence" value="ECO:0007669"/>
    <property type="project" value="TreeGrafter"/>
</dbReference>
<gene>
    <name evidence="3" type="ORF">S01H1_42665</name>
</gene>
<feature type="domain" description="3-octaprenyl-4-hydroxybenzoate carboxy-lyase-like Rift-related" evidence="1">
    <location>
        <begin position="6"/>
        <end position="100"/>
    </location>
</feature>
<reference evidence="3" key="1">
    <citation type="journal article" date="2014" name="Front. Microbiol.">
        <title>High frequency of phylogenetically diverse reductive dehalogenase-homologous genes in deep subseafloor sedimentary metagenomes.</title>
        <authorList>
            <person name="Kawai M."/>
            <person name="Futagami T."/>
            <person name="Toyoda A."/>
            <person name="Takaki Y."/>
            <person name="Nishi S."/>
            <person name="Hori S."/>
            <person name="Arai W."/>
            <person name="Tsubouchi T."/>
            <person name="Morono Y."/>
            <person name="Uchiyama I."/>
            <person name="Ito T."/>
            <person name="Fujiyama A."/>
            <person name="Inagaki F."/>
            <person name="Takami H."/>
        </authorList>
    </citation>
    <scope>NUCLEOTIDE SEQUENCE</scope>
    <source>
        <strain evidence="3">Expedition CK06-06</strain>
    </source>
</reference>
<dbReference type="InterPro" id="IPR048304">
    <property type="entry name" value="UbiD_Rift_dom"/>
</dbReference>
<proteinExistence type="predicted"/>
<accession>X0URV8</accession>